<proteinExistence type="predicted"/>
<protein>
    <submittedName>
        <fullName evidence="1">Uncharacterized protein</fullName>
    </submittedName>
</protein>
<gene>
    <name evidence="1" type="ORF">METZ01_LOCUS494719</name>
</gene>
<evidence type="ECO:0000313" key="1">
    <source>
        <dbReference type="EMBL" id="SVE41865.1"/>
    </source>
</evidence>
<dbReference type="AlphaFoldDB" id="A0A383DC84"/>
<reference evidence="1" key="1">
    <citation type="submission" date="2018-05" db="EMBL/GenBank/DDBJ databases">
        <authorList>
            <person name="Lanie J.A."/>
            <person name="Ng W.-L."/>
            <person name="Kazmierczak K.M."/>
            <person name="Andrzejewski T.M."/>
            <person name="Davidsen T.M."/>
            <person name="Wayne K.J."/>
            <person name="Tettelin H."/>
            <person name="Glass J.I."/>
            <person name="Rusch D."/>
            <person name="Podicherti R."/>
            <person name="Tsui H.-C.T."/>
            <person name="Winkler M.E."/>
        </authorList>
    </citation>
    <scope>NUCLEOTIDE SEQUENCE</scope>
</reference>
<dbReference type="EMBL" id="UINC01215937">
    <property type="protein sequence ID" value="SVE41865.1"/>
    <property type="molecule type" value="Genomic_DNA"/>
</dbReference>
<sequence length="68" mass="7772">PLRSLLFTGKSGSGDKIEKRYLDYQKSAVGKWFPGAIQTWKNGVLMKEQVVMEGKKNQKLPDTLFRMP</sequence>
<accession>A0A383DC84</accession>
<name>A0A383DC84_9ZZZZ</name>
<feature type="non-terminal residue" evidence="1">
    <location>
        <position position="1"/>
    </location>
</feature>
<organism evidence="1">
    <name type="scientific">marine metagenome</name>
    <dbReference type="NCBI Taxonomy" id="408172"/>
    <lineage>
        <taxon>unclassified sequences</taxon>
        <taxon>metagenomes</taxon>
        <taxon>ecological metagenomes</taxon>
    </lineage>
</organism>